<feature type="compositionally biased region" description="Low complexity" evidence="1">
    <location>
        <begin position="244"/>
        <end position="258"/>
    </location>
</feature>
<name>A0A9D3M6A2_ANGAN</name>
<dbReference type="PANTHER" id="PTHR15932">
    <property type="entry name" value="UBIQUITIN INTERACTION MOTIF-CONTAINING PROTEIN 1"/>
    <property type="match status" value="1"/>
</dbReference>
<dbReference type="Gene3D" id="6.10.250.1800">
    <property type="match status" value="1"/>
</dbReference>
<evidence type="ECO:0000313" key="3">
    <source>
        <dbReference type="Proteomes" id="UP001044222"/>
    </source>
</evidence>
<feature type="compositionally biased region" description="Basic residues" evidence="1">
    <location>
        <begin position="573"/>
        <end position="587"/>
    </location>
</feature>
<feature type="compositionally biased region" description="Acidic residues" evidence="1">
    <location>
        <begin position="688"/>
        <end position="697"/>
    </location>
</feature>
<protein>
    <recommendedName>
        <fullName evidence="4">Ubiquitin interaction motif-containing protein 1</fullName>
    </recommendedName>
</protein>
<dbReference type="GO" id="GO:0042393">
    <property type="term" value="F:histone binding"/>
    <property type="evidence" value="ECO:0007669"/>
    <property type="project" value="TreeGrafter"/>
</dbReference>
<feature type="region of interest" description="Disordered" evidence="1">
    <location>
        <begin position="559"/>
        <end position="770"/>
    </location>
</feature>
<feature type="compositionally biased region" description="Polar residues" evidence="1">
    <location>
        <begin position="902"/>
        <end position="914"/>
    </location>
</feature>
<dbReference type="InterPro" id="IPR038868">
    <property type="entry name" value="RAP80"/>
</dbReference>
<feature type="compositionally biased region" description="Basic and acidic residues" evidence="1">
    <location>
        <begin position="366"/>
        <end position="382"/>
    </location>
</feature>
<reference evidence="2" key="1">
    <citation type="submission" date="2021-01" db="EMBL/GenBank/DDBJ databases">
        <title>A chromosome-scale assembly of European eel, Anguilla anguilla.</title>
        <authorList>
            <person name="Henkel C."/>
            <person name="Jong-Raadsen S.A."/>
            <person name="Dufour S."/>
            <person name="Weltzien F.-A."/>
            <person name="Palstra A.P."/>
            <person name="Pelster B."/>
            <person name="Spaink H.P."/>
            <person name="Van Den Thillart G.E."/>
            <person name="Jansen H."/>
            <person name="Zahm M."/>
            <person name="Klopp C."/>
            <person name="Cedric C."/>
            <person name="Louis A."/>
            <person name="Berthelot C."/>
            <person name="Parey E."/>
            <person name="Roest Crollius H."/>
            <person name="Montfort J."/>
            <person name="Robinson-Rechavi M."/>
            <person name="Bucao C."/>
            <person name="Bouchez O."/>
            <person name="Gislard M."/>
            <person name="Lluch J."/>
            <person name="Milhes M."/>
            <person name="Lampietro C."/>
            <person name="Lopez Roques C."/>
            <person name="Donnadieu C."/>
            <person name="Braasch I."/>
            <person name="Desvignes T."/>
            <person name="Postlethwait J."/>
            <person name="Bobe J."/>
            <person name="Guiguen Y."/>
            <person name="Dirks R."/>
        </authorList>
    </citation>
    <scope>NUCLEOTIDE SEQUENCE</scope>
    <source>
        <strain evidence="2">Tag_6206</strain>
        <tissue evidence="2">Liver</tissue>
    </source>
</reference>
<feature type="region of interest" description="Disordered" evidence="1">
    <location>
        <begin position="132"/>
        <end position="267"/>
    </location>
</feature>
<feature type="region of interest" description="Disordered" evidence="1">
    <location>
        <begin position="287"/>
        <end position="511"/>
    </location>
</feature>
<dbReference type="AlphaFoldDB" id="A0A9D3M6A2"/>
<feature type="compositionally biased region" description="Low complexity" evidence="1">
    <location>
        <begin position="486"/>
        <end position="495"/>
    </location>
</feature>
<feature type="compositionally biased region" description="Basic and acidic residues" evidence="1">
    <location>
        <begin position="42"/>
        <end position="61"/>
    </location>
</feature>
<dbReference type="EMBL" id="JAFIRN010000008">
    <property type="protein sequence ID" value="KAG5843245.1"/>
    <property type="molecule type" value="Genomic_DNA"/>
</dbReference>
<dbReference type="Proteomes" id="UP001044222">
    <property type="component" value="Chromosome 8"/>
</dbReference>
<dbReference type="GO" id="GO:0045739">
    <property type="term" value="P:positive regulation of DNA repair"/>
    <property type="evidence" value="ECO:0007669"/>
    <property type="project" value="TreeGrafter"/>
</dbReference>
<dbReference type="GO" id="GO:0070531">
    <property type="term" value="C:BRCA1-A complex"/>
    <property type="evidence" value="ECO:0007669"/>
    <property type="project" value="InterPro"/>
</dbReference>
<feature type="compositionally biased region" description="Acidic residues" evidence="1">
    <location>
        <begin position="592"/>
        <end position="610"/>
    </location>
</feature>
<dbReference type="SMART" id="SM00726">
    <property type="entry name" value="UIM"/>
    <property type="match status" value="2"/>
</dbReference>
<dbReference type="PROSITE" id="PS50330">
    <property type="entry name" value="UIM"/>
    <property type="match status" value="1"/>
</dbReference>
<feature type="compositionally biased region" description="Acidic residues" evidence="1">
    <location>
        <begin position="726"/>
        <end position="736"/>
    </location>
</feature>
<feature type="compositionally biased region" description="Pro residues" evidence="1">
    <location>
        <begin position="300"/>
        <end position="312"/>
    </location>
</feature>
<proteinExistence type="predicted"/>
<feature type="compositionally biased region" description="Acidic residues" evidence="1">
    <location>
        <begin position="752"/>
        <end position="763"/>
    </location>
</feature>
<feature type="compositionally biased region" description="Basic residues" evidence="1">
    <location>
        <begin position="331"/>
        <end position="343"/>
    </location>
</feature>
<feature type="compositionally biased region" description="Pro residues" evidence="1">
    <location>
        <begin position="496"/>
        <end position="506"/>
    </location>
</feature>
<evidence type="ECO:0008006" key="4">
    <source>
        <dbReference type="Google" id="ProtNLM"/>
    </source>
</evidence>
<gene>
    <name evidence="2" type="ORF">ANANG_G00148700</name>
</gene>
<feature type="compositionally biased region" description="Low complexity" evidence="1">
    <location>
        <begin position="289"/>
        <end position="299"/>
    </location>
</feature>
<sequence>MPRKKRTRRRDTDDDGSAFPSKRRHTDNDELLIISDSENEEEEHRPAAREGRLRGRETRTQARVLCPDRDVVSAELTEEEMMELAVRLSEREAGNAALRRQQQEEEDMRLAIAQSLHANGMQANSEDCESLPLVMTPVGGSQPLAGQSPTPAAESPAFPPRKKPLSLSLSNRKRDVSTEDQFTMATGVGVAQRGRVSDPPSQSADPSESPPIGMDTPLSAPPASEAVGPSQGEALGSDSEGESRGSSAGGPSQAGGPSHRPVLRIEKLSQALEQDCRSAGFVLCSQSDPAKLPASGASPSSPPPSPEPPQSPTFPAQTEGRTGGGPEGRGTLRKRPQPPRVRHGCSERTHRSHLEPLVPRGVILKGKREDGSRDHGGSDREQSQSSTSSQPAHGVSERTAGGALQVALQPGQDFSTQMTLHWEDNEDEESPVENEECPIVAQTPSPPRSQSAVCEQSSYSESESLLRDVPGSVPSPVFPRDASRNPATPLSGLAPPSAPRAGPGPAPKEEQGAGHVLYYWGVPFCPRGQNPDDYTQVILTQLEVYEKSLKSAQRGLLRKAEWGARAPGPLKRPFCRRARLKRSRPARPLRNEEEEEEEEEDPGEAEEEEEERGRIAERLGGGWGDREGGAPDSEALETPSQTLPEEPKSSLDSNFVPEEPPDKFRLLRRRALRDRTPPQPETQLLERQEEEEEEEGMCPETQMSEENTQDVNMESPAGSQPRPESEVMEVEQEEVEEVHSQPTEAAAGGEEATMEVEVTEQEAQDAQGRSGRVECPICMHGFPLSQIEMHAAYCDGSADTEESCSQAQAMVLRKSTRRTEEADEDRPSTRLTRVPLQEKCFLCHGLFPVPEYDSHVEACIQKSTRTNQGAKSLLTALDRSEQKDSEAGPSHSFRRKEISAESGGSRTAGFSVSDSPIKAFTPISEATDCLVDFKRQLSAKPSQRAGRKRKFHR</sequence>
<feature type="compositionally biased region" description="Acidic residues" evidence="1">
    <location>
        <begin position="424"/>
        <end position="436"/>
    </location>
</feature>
<evidence type="ECO:0000313" key="2">
    <source>
        <dbReference type="EMBL" id="KAG5843245.1"/>
    </source>
</evidence>
<dbReference type="GO" id="GO:0070530">
    <property type="term" value="F:K63-linked polyubiquitin modification-dependent protein binding"/>
    <property type="evidence" value="ECO:0007669"/>
    <property type="project" value="InterPro"/>
</dbReference>
<organism evidence="2 3">
    <name type="scientific">Anguilla anguilla</name>
    <name type="common">European freshwater eel</name>
    <name type="synonym">Muraena anguilla</name>
    <dbReference type="NCBI Taxonomy" id="7936"/>
    <lineage>
        <taxon>Eukaryota</taxon>
        <taxon>Metazoa</taxon>
        <taxon>Chordata</taxon>
        <taxon>Craniata</taxon>
        <taxon>Vertebrata</taxon>
        <taxon>Euteleostomi</taxon>
        <taxon>Actinopterygii</taxon>
        <taxon>Neopterygii</taxon>
        <taxon>Teleostei</taxon>
        <taxon>Anguilliformes</taxon>
        <taxon>Anguillidae</taxon>
        <taxon>Anguilla</taxon>
    </lineage>
</organism>
<evidence type="ECO:0000256" key="1">
    <source>
        <dbReference type="SAM" id="MobiDB-lite"/>
    </source>
</evidence>
<dbReference type="PANTHER" id="PTHR15932:SF2">
    <property type="entry name" value="BRCA1-A COMPLEX SUBUNIT RAP80"/>
    <property type="match status" value="1"/>
</dbReference>
<keyword evidence="3" id="KW-1185">Reference proteome</keyword>
<feature type="region of interest" description="Disordered" evidence="1">
    <location>
        <begin position="878"/>
        <end position="914"/>
    </location>
</feature>
<feature type="compositionally biased region" description="Basic and acidic residues" evidence="1">
    <location>
        <begin position="344"/>
        <end position="354"/>
    </location>
</feature>
<comment type="caution">
    <text evidence="2">The sequence shown here is derived from an EMBL/GenBank/DDBJ whole genome shotgun (WGS) entry which is preliminary data.</text>
</comment>
<dbReference type="GO" id="GO:0006302">
    <property type="term" value="P:double-strand break repair"/>
    <property type="evidence" value="ECO:0007669"/>
    <property type="project" value="InterPro"/>
</dbReference>
<feature type="region of interest" description="Disordered" evidence="1">
    <location>
        <begin position="1"/>
        <end position="61"/>
    </location>
</feature>
<accession>A0A9D3M6A2</accession>
<dbReference type="InterPro" id="IPR003903">
    <property type="entry name" value="UIM_dom"/>
</dbReference>